<accession>A0A1J1HGL5</accession>
<reference evidence="1 2" key="1">
    <citation type="submission" date="2015-04" db="EMBL/GenBank/DDBJ databases">
        <authorList>
            <person name="Syromyatnikov M.Y."/>
            <person name="Popov V.N."/>
        </authorList>
    </citation>
    <scope>NUCLEOTIDE SEQUENCE [LARGE SCALE GENOMIC DNA]</scope>
</reference>
<gene>
    <name evidence="1" type="ORF">CLUMA_CG000340</name>
</gene>
<evidence type="ECO:0000313" key="1">
    <source>
        <dbReference type="EMBL" id="CRK86548.1"/>
    </source>
</evidence>
<organism evidence="1 2">
    <name type="scientific">Clunio marinus</name>
    <dbReference type="NCBI Taxonomy" id="568069"/>
    <lineage>
        <taxon>Eukaryota</taxon>
        <taxon>Metazoa</taxon>
        <taxon>Ecdysozoa</taxon>
        <taxon>Arthropoda</taxon>
        <taxon>Hexapoda</taxon>
        <taxon>Insecta</taxon>
        <taxon>Pterygota</taxon>
        <taxon>Neoptera</taxon>
        <taxon>Endopterygota</taxon>
        <taxon>Diptera</taxon>
        <taxon>Nematocera</taxon>
        <taxon>Chironomoidea</taxon>
        <taxon>Chironomidae</taxon>
        <taxon>Clunio</taxon>
    </lineage>
</organism>
<keyword evidence="2" id="KW-1185">Reference proteome</keyword>
<dbReference type="Proteomes" id="UP000183832">
    <property type="component" value="Unassembled WGS sequence"/>
</dbReference>
<name>A0A1J1HGL5_9DIPT</name>
<proteinExistence type="predicted"/>
<dbReference type="AlphaFoldDB" id="A0A1J1HGL5"/>
<dbReference type="EMBL" id="CVRI01000001">
    <property type="protein sequence ID" value="CRK86548.1"/>
    <property type="molecule type" value="Genomic_DNA"/>
</dbReference>
<sequence length="63" mass="6977">METSSSSSDQGQAHIGTTIKSHKHLRAMVISGTPKYLSFTWPCDWSLNQGPTNWIPDTNTLSQ</sequence>
<evidence type="ECO:0000313" key="2">
    <source>
        <dbReference type="Proteomes" id="UP000183832"/>
    </source>
</evidence>
<protein>
    <submittedName>
        <fullName evidence="1">CLUMA_CG000340, isoform A</fullName>
    </submittedName>
</protein>